<organismHost>
    <name type="scientific">Cynanchum acutum</name>
    <dbReference type="NCBI Taxonomy" id="185024"/>
</organismHost>
<dbReference type="InterPro" id="IPR029053">
    <property type="entry name" value="Viral_coat"/>
</dbReference>
<proteinExistence type="inferred from homology"/>
<evidence type="ECO:0000313" key="10">
    <source>
        <dbReference type="EMBL" id="AGO02085.1"/>
    </source>
</evidence>
<dbReference type="GO" id="GO:0046718">
    <property type="term" value="P:symbiont entry into host cell"/>
    <property type="evidence" value="ECO:0007669"/>
    <property type="project" value="UniProtKB-KW"/>
</dbReference>
<keyword evidence="7" id="KW-0946">Virion</keyword>
<comment type="similarity">
    <text evidence="2">Belongs to the geminiviridae capsid protein family.</text>
</comment>
<dbReference type="PRINTS" id="PR00223">
    <property type="entry name" value="GEMCOATARBR1"/>
</dbReference>
<evidence type="ECO:0000256" key="2">
    <source>
        <dbReference type="ARBA" id="ARBA00005468"/>
    </source>
</evidence>
<dbReference type="PRINTS" id="PR00224">
    <property type="entry name" value="GEMCOATAR1"/>
</dbReference>
<accession>R9WPC0</accession>
<comment type="subcellular location">
    <subcellularLocation>
        <location evidence="1">Virion</location>
    </subcellularLocation>
</comment>
<keyword evidence="4" id="KW-1140">T=1 icosahedral capsid protein</keyword>
<dbReference type="GO" id="GO:0005198">
    <property type="term" value="F:structural molecule activity"/>
    <property type="evidence" value="ECO:0007669"/>
    <property type="project" value="InterPro"/>
</dbReference>
<evidence type="ECO:0000256" key="7">
    <source>
        <dbReference type="ARBA" id="ARBA00022844"/>
    </source>
</evidence>
<dbReference type="Pfam" id="PF00844">
    <property type="entry name" value="Gemini_coat"/>
    <property type="match status" value="1"/>
</dbReference>
<keyword evidence="6 10" id="KW-0167">Capsid protein</keyword>
<dbReference type="EMBL" id="KC106642">
    <property type="protein sequence ID" value="AGO02085.1"/>
    <property type="molecule type" value="Genomic_DNA"/>
</dbReference>
<reference evidence="10" key="1">
    <citation type="journal article" date="2014" name="Arch. Virol.">
        <title>Phylogenetic relationships, recombination analysis, and genetic variability among diverse variants of tomato yellow leaf curl virus in Iran and the Arabian Peninsula: further support for a TYLCV center of diversity.</title>
        <authorList>
            <person name="Hosseinzadeh M.R."/>
            <person name="Shams-Bakhsh M."/>
            <person name="Osaloo S.K."/>
            <person name="Brown J.K."/>
        </authorList>
    </citation>
    <scope>NUCLEOTIDE SEQUENCE</scope>
    <source>
        <strain evidence="10">TYLCV-IL[IR:Boj:28-3]</strain>
    </source>
</reference>
<dbReference type="InterPro" id="IPR000263">
    <property type="entry name" value="GV_A/BR1_coat"/>
</dbReference>
<gene>
    <name evidence="10" type="primary">V1</name>
</gene>
<evidence type="ECO:0000256" key="5">
    <source>
        <dbReference type="ARBA" id="ARBA00022524"/>
    </source>
</evidence>
<organismHost>
    <name type="scientific">Solanum lycopersicum</name>
    <name type="common">Tomato</name>
    <name type="synonym">Lycopersicon esculentum</name>
    <dbReference type="NCBI Taxonomy" id="4081"/>
</organismHost>
<evidence type="ECO:0000256" key="1">
    <source>
        <dbReference type="ARBA" id="ARBA00004328"/>
    </source>
</evidence>
<dbReference type="Gene3D" id="2.60.120.20">
    <property type="match status" value="1"/>
</dbReference>
<dbReference type="GO" id="GO:0039615">
    <property type="term" value="C:T=1 icosahedral viral capsid"/>
    <property type="evidence" value="ECO:0007669"/>
    <property type="project" value="UniProtKB-KW"/>
</dbReference>
<sequence>MSKRPGDIIISTPVSKVRRRLNFDSPYSSRAAVPIVQGTNKRRSWTYRPMYRKPRIYRMYRSPDVPRGCEGPCKVQSYEQRDDIKHTGIVRCVSDVTRGSGITHRVGKRFCVKSIYFLGKVWMDENIKKQNHTNQVMFFLVRDRRPYGNSPMDFGQVFNMFDNEPSTATVKNDLRDRFQVMRKFHATVIGGPSGMKEQALVKRFFKINSHVTYNHQEAAKYENHTENALLLYMACTHASNPVYATMIQYQINKIYILYHEFLLHLLCFQVHHTTHDQLL</sequence>
<protein>
    <recommendedName>
        <fullName evidence="3">Capsid protein</fullName>
    </recommendedName>
    <alternativeName>
        <fullName evidence="9">Coat protein</fullName>
    </alternativeName>
</protein>
<dbReference type="GO" id="GO:0043657">
    <property type="term" value="C:host cell"/>
    <property type="evidence" value="ECO:0007669"/>
    <property type="project" value="GOC"/>
</dbReference>
<evidence type="ECO:0000256" key="4">
    <source>
        <dbReference type="ARBA" id="ARBA00022431"/>
    </source>
</evidence>
<organismHost>
    <name type="scientific">Malva parviflora</name>
    <name type="common">Little mallow</name>
    <name type="synonym">Cheeseweed mallow</name>
    <dbReference type="NCBI Taxonomy" id="145753"/>
</organismHost>
<dbReference type="InterPro" id="IPR000650">
    <property type="entry name" value="Gem_coat_AR1"/>
</dbReference>
<keyword evidence="5" id="KW-1163">Viral penetration into host nucleus</keyword>
<name>R9WPC0_TYLCI</name>
<evidence type="ECO:0000256" key="3">
    <source>
        <dbReference type="ARBA" id="ARBA00018091"/>
    </source>
</evidence>
<evidence type="ECO:0000256" key="9">
    <source>
        <dbReference type="ARBA" id="ARBA00031336"/>
    </source>
</evidence>
<organism evidence="10">
    <name type="scientific">Tomato yellow leaf curl virus (strain Israel)</name>
    <name type="common">TYLCV</name>
    <dbReference type="NCBI Taxonomy" id="66366"/>
    <lineage>
        <taxon>Viruses</taxon>
        <taxon>Monodnaviria</taxon>
        <taxon>Shotokuvirae</taxon>
        <taxon>Cressdnaviricota</taxon>
        <taxon>Repensiviricetes</taxon>
        <taxon>Geplafuvirales</taxon>
        <taxon>Geminiviridae</taxon>
        <taxon>Begomovirus</taxon>
        <taxon>Begomovirus coheni</taxon>
        <taxon>Tomato yellow leaf curl virus</taxon>
    </lineage>
</organism>
<keyword evidence="8" id="KW-1160">Virus entry into host cell</keyword>
<evidence type="ECO:0000256" key="8">
    <source>
        <dbReference type="ARBA" id="ARBA00023296"/>
    </source>
</evidence>
<evidence type="ECO:0000256" key="6">
    <source>
        <dbReference type="ARBA" id="ARBA00022561"/>
    </source>
</evidence>
<dbReference type="GO" id="GO:0075732">
    <property type="term" value="P:viral penetration into host nucleus"/>
    <property type="evidence" value="ECO:0007669"/>
    <property type="project" value="UniProtKB-KW"/>
</dbReference>